<organism evidence="1 2">
    <name type="scientific">Aspergillus sydowii CBS 593.65</name>
    <dbReference type="NCBI Taxonomy" id="1036612"/>
    <lineage>
        <taxon>Eukaryota</taxon>
        <taxon>Fungi</taxon>
        <taxon>Dikarya</taxon>
        <taxon>Ascomycota</taxon>
        <taxon>Pezizomycotina</taxon>
        <taxon>Eurotiomycetes</taxon>
        <taxon>Eurotiomycetidae</taxon>
        <taxon>Eurotiales</taxon>
        <taxon>Aspergillaceae</taxon>
        <taxon>Aspergillus</taxon>
        <taxon>Aspergillus subgen. Nidulantes</taxon>
    </lineage>
</organism>
<dbReference type="VEuPathDB" id="FungiDB:ASPSYDRAFT_712220"/>
<evidence type="ECO:0000313" key="2">
    <source>
        <dbReference type="Proteomes" id="UP000184356"/>
    </source>
</evidence>
<protein>
    <submittedName>
        <fullName evidence="1">Uncharacterized protein</fullName>
    </submittedName>
</protein>
<accession>A0A1L9SYI8</accession>
<evidence type="ECO:0000313" key="1">
    <source>
        <dbReference type="EMBL" id="OJJ52294.1"/>
    </source>
</evidence>
<dbReference type="AlphaFoldDB" id="A0A1L9SYI8"/>
<dbReference type="RefSeq" id="XP_040696100.1">
    <property type="nucleotide sequence ID" value="XM_040850563.1"/>
</dbReference>
<gene>
    <name evidence="1" type="ORF">ASPSYDRAFT_712220</name>
</gene>
<dbReference type="Proteomes" id="UP000184356">
    <property type="component" value="Unassembled WGS sequence"/>
</dbReference>
<dbReference type="EMBL" id="KV878603">
    <property type="protein sequence ID" value="OJJ52294.1"/>
    <property type="molecule type" value="Genomic_DNA"/>
</dbReference>
<name>A0A1L9SYI8_9EURO</name>
<proteinExistence type="predicted"/>
<sequence length="131" mass="14939">MPVDLAFFLLWYSFHFSRNGVTSQLRRVTLPNMIELQIPRKLQEIEEPSLLPRNVPPLILRLFTIPKVLLEVHQEGLRLPRAFVAEGGNRMLVAKNSRLNHEGEGERASVTAKCPCPLFKCSGRGPQKFPH</sequence>
<keyword evidence="2" id="KW-1185">Reference proteome</keyword>
<reference evidence="2" key="1">
    <citation type="journal article" date="2017" name="Genome Biol.">
        <title>Comparative genomics reveals high biological diversity and specific adaptations in the industrially and medically important fungal genus Aspergillus.</title>
        <authorList>
            <person name="de Vries R.P."/>
            <person name="Riley R."/>
            <person name="Wiebenga A."/>
            <person name="Aguilar-Osorio G."/>
            <person name="Amillis S."/>
            <person name="Uchima C.A."/>
            <person name="Anderluh G."/>
            <person name="Asadollahi M."/>
            <person name="Askin M."/>
            <person name="Barry K."/>
            <person name="Battaglia E."/>
            <person name="Bayram O."/>
            <person name="Benocci T."/>
            <person name="Braus-Stromeyer S.A."/>
            <person name="Caldana C."/>
            <person name="Canovas D."/>
            <person name="Cerqueira G.C."/>
            <person name="Chen F."/>
            <person name="Chen W."/>
            <person name="Choi C."/>
            <person name="Clum A."/>
            <person name="Dos Santos R.A."/>
            <person name="Damasio A.R."/>
            <person name="Diallinas G."/>
            <person name="Emri T."/>
            <person name="Fekete E."/>
            <person name="Flipphi M."/>
            <person name="Freyberg S."/>
            <person name="Gallo A."/>
            <person name="Gournas C."/>
            <person name="Habgood R."/>
            <person name="Hainaut M."/>
            <person name="Harispe M.L."/>
            <person name="Henrissat B."/>
            <person name="Hilden K.S."/>
            <person name="Hope R."/>
            <person name="Hossain A."/>
            <person name="Karabika E."/>
            <person name="Karaffa L."/>
            <person name="Karanyi Z."/>
            <person name="Krasevec N."/>
            <person name="Kuo A."/>
            <person name="Kusch H."/>
            <person name="LaButti K."/>
            <person name="Lagendijk E.L."/>
            <person name="Lapidus A."/>
            <person name="Levasseur A."/>
            <person name="Lindquist E."/>
            <person name="Lipzen A."/>
            <person name="Logrieco A.F."/>
            <person name="MacCabe A."/>
            <person name="Maekelae M.R."/>
            <person name="Malavazi I."/>
            <person name="Melin P."/>
            <person name="Meyer V."/>
            <person name="Mielnichuk N."/>
            <person name="Miskei M."/>
            <person name="Molnar A.P."/>
            <person name="Mule G."/>
            <person name="Ngan C.Y."/>
            <person name="Orejas M."/>
            <person name="Orosz E."/>
            <person name="Ouedraogo J.P."/>
            <person name="Overkamp K.M."/>
            <person name="Park H.-S."/>
            <person name="Perrone G."/>
            <person name="Piumi F."/>
            <person name="Punt P.J."/>
            <person name="Ram A.F."/>
            <person name="Ramon A."/>
            <person name="Rauscher S."/>
            <person name="Record E."/>
            <person name="Riano-Pachon D.M."/>
            <person name="Robert V."/>
            <person name="Roehrig J."/>
            <person name="Ruller R."/>
            <person name="Salamov A."/>
            <person name="Salih N.S."/>
            <person name="Samson R.A."/>
            <person name="Sandor E."/>
            <person name="Sanguinetti M."/>
            <person name="Schuetze T."/>
            <person name="Sepcic K."/>
            <person name="Shelest E."/>
            <person name="Sherlock G."/>
            <person name="Sophianopoulou V."/>
            <person name="Squina F.M."/>
            <person name="Sun H."/>
            <person name="Susca A."/>
            <person name="Todd R.B."/>
            <person name="Tsang A."/>
            <person name="Unkles S.E."/>
            <person name="van de Wiele N."/>
            <person name="van Rossen-Uffink D."/>
            <person name="Oliveira J.V."/>
            <person name="Vesth T.C."/>
            <person name="Visser J."/>
            <person name="Yu J.-H."/>
            <person name="Zhou M."/>
            <person name="Andersen M.R."/>
            <person name="Archer D.B."/>
            <person name="Baker S.E."/>
            <person name="Benoit I."/>
            <person name="Brakhage A.A."/>
            <person name="Braus G.H."/>
            <person name="Fischer R."/>
            <person name="Frisvad J.C."/>
            <person name="Goldman G.H."/>
            <person name="Houbraken J."/>
            <person name="Oakley B."/>
            <person name="Pocsi I."/>
            <person name="Scazzocchio C."/>
            <person name="Seiboth B."/>
            <person name="vanKuyk P.A."/>
            <person name="Wortman J."/>
            <person name="Dyer P.S."/>
            <person name="Grigoriev I.V."/>
        </authorList>
    </citation>
    <scope>NUCLEOTIDE SEQUENCE [LARGE SCALE GENOMIC DNA]</scope>
    <source>
        <strain evidence="2">CBS 593.65</strain>
    </source>
</reference>
<dbReference type="GeneID" id="63766636"/>